<feature type="compositionally biased region" description="Low complexity" evidence="1">
    <location>
        <begin position="211"/>
        <end position="221"/>
    </location>
</feature>
<evidence type="ECO:0000313" key="2">
    <source>
        <dbReference type="EMBL" id="SUA88589.1"/>
    </source>
</evidence>
<evidence type="ECO:0000313" key="3">
    <source>
        <dbReference type="Proteomes" id="UP000254589"/>
    </source>
</evidence>
<comment type="caution">
    <text evidence="2">The sequence shown here is derived from an EMBL/GenBank/DDBJ whole genome shotgun (WGS) entry which is preliminary data.</text>
</comment>
<feature type="region of interest" description="Disordered" evidence="1">
    <location>
        <begin position="181"/>
        <end position="235"/>
    </location>
</feature>
<dbReference type="Proteomes" id="UP000254589">
    <property type="component" value="Unassembled WGS sequence"/>
</dbReference>
<feature type="compositionally biased region" description="Basic and acidic residues" evidence="1">
    <location>
        <begin position="197"/>
        <end position="210"/>
    </location>
</feature>
<name>A0AAJ4Z856_PANPU</name>
<evidence type="ECO:0000256" key="1">
    <source>
        <dbReference type="SAM" id="MobiDB-lite"/>
    </source>
</evidence>
<feature type="compositionally biased region" description="Low complexity" evidence="1">
    <location>
        <begin position="15"/>
        <end position="36"/>
    </location>
</feature>
<feature type="region of interest" description="Disordered" evidence="1">
    <location>
        <begin position="1"/>
        <end position="45"/>
    </location>
</feature>
<sequence>MCPVSGTGASRSQLSVTTSTSARPTPPTSTWTRSSPLGTTVREVRQVDGRSRLSILRQLLPPLKMPTATGLSPEIAAPSTPTQPTPAGVNARLVHHADGGTELSRHAEAVATLLGFLKQPLSAGTSQLLSSFEAIPERVYVQAVADMPSSSSERLLPLETQERIPEWLPISRDVASVSPANAEVLARSSSSSTQQRHLPETRAVEKRAASREAGSGAGSLSPATKIPRESAEPRS</sequence>
<accession>A0AAJ4Z856</accession>
<feature type="compositionally biased region" description="Basic and acidic residues" evidence="1">
    <location>
        <begin position="226"/>
        <end position="235"/>
    </location>
</feature>
<dbReference type="AlphaFoldDB" id="A0AAJ4Z856"/>
<proteinExistence type="predicted"/>
<organism evidence="2 3">
    <name type="scientific">Pandoraea pulmonicola</name>
    <dbReference type="NCBI Taxonomy" id="93221"/>
    <lineage>
        <taxon>Bacteria</taxon>
        <taxon>Pseudomonadati</taxon>
        <taxon>Pseudomonadota</taxon>
        <taxon>Betaproteobacteria</taxon>
        <taxon>Burkholderiales</taxon>
        <taxon>Burkholderiaceae</taxon>
        <taxon>Pandoraea</taxon>
    </lineage>
</organism>
<reference evidence="2 3" key="1">
    <citation type="submission" date="2018-06" db="EMBL/GenBank/DDBJ databases">
        <authorList>
            <consortium name="Pathogen Informatics"/>
            <person name="Doyle S."/>
        </authorList>
    </citation>
    <scope>NUCLEOTIDE SEQUENCE [LARGE SCALE GENOMIC DNA]</scope>
    <source>
        <strain evidence="2 3">NCTC13159</strain>
    </source>
</reference>
<feature type="compositionally biased region" description="Polar residues" evidence="1">
    <location>
        <begin position="187"/>
        <end position="196"/>
    </location>
</feature>
<feature type="region of interest" description="Disordered" evidence="1">
    <location>
        <begin position="66"/>
        <end position="88"/>
    </location>
</feature>
<gene>
    <name evidence="2" type="ORF">NCTC13159_00038</name>
</gene>
<protein>
    <submittedName>
        <fullName evidence="2">Uncharacterized protein</fullName>
    </submittedName>
</protein>
<dbReference type="EMBL" id="UGSJ01000001">
    <property type="protein sequence ID" value="SUA88589.1"/>
    <property type="molecule type" value="Genomic_DNA"/>
</dbReference>
<feature type="compositionally biased region" description="Low complexity" evidence="1">
    <location>
        <begin position="76"/>
        <end position="87"/>
    </location>
</feature>